<feature type="region of interest" description="Disordered" evidence="4">
    <location>
        <begin position="53"/>
        <end position="85"/>
    </location>
</feature>
<keyword evidence="2" id="KW-0547">Nucleotide-binding</keyword>
<dbReference type="InterPro" id="IPR036726">
    <property type="entry name" value="GTP1_OBG_dom_sf"/>
</dbReference>
<dbReference type="InterPro" id="IPR027417">
    <property type="entry name" value="P-loop_NTPase"/>
</dbReference>
<accession>A0A5B6WV61</accession>
<dbReference type="InterPro" id="IPR006073">
    <property type="entry name" value="GTP-bd"/>
</dbReference>
<keyword evidence="8" id="KW-1185">Reference proteome</keyword>
<dbReference type="InterPro" id="IPR031167">
    <property type="entry name" value="G_OBG"/>
</dbReference>
<gene>
    <name evidence="7" type="ORF">EPI10_029796</name>
</gene>
<dbReference type="PROSITE" id="PS51710">
    <property type="entry name" value="G_OBG"/>
    <property type="match status" value="1"/>
</dbReference>
<dbReference type="Pfam" id="PF01926">
    <property type="entry name" value="MMR_HSR1"/>
    <property type="match status" value="1"/>
</dbReference>
<dbReference type="InterPro" id="IPR045086">
    <property type="entry name" value="OBG_GTPase"/>
</dbReference>
<feature type="region of interest" description="Disordered" evidence="4">
    <location>
        <begin position="182"/>
        <end position="203"/>
    </location>
</feature>
<dbReference type="PIRSF" id="PIRSF002401">
    <property type="entry name" value="GTP_bd_Obg/CgtA"/>
    <property type="match status" value="1"/>
</dbReference>
<comment type="similarity">
    <text evidence="1">Belongs to the TRAFAC class OBG-HflX-like GTPase superfamily. OBG GTPase family.</text>
</comment>
<feature type="domain" description="OBG-type G" evidence="5">
    <location>
        <begin position="321"/>
        <end position="493"/>
    </location>
</feature>
<dbReference type="InterPro" id="IPR006169">
    <property type="entry name" value="GTP1_OBG_dom"/>
</dbReference>
<dbReference type="InterPro" id="IPR014100">
    <property type="entry name" value="GTP-bd_Obg/CgtA"/>
</dbReference>
<keyword evidence="3" id="KW-0342">GTP-binding</keyword>
<sequence length="508" mass="55189">MWIARAKPLLQLQTIRRRCSKSPCYVFSFLSYSDVPHKKSPLQETRMRDRFNLYAKGGDGGNGSTSFRRSRHDRRGKPDGGNGGRGGDVILECSTAVWDFSGLQNHVVCYLLSLFFVQHLSPTVNGRGGHGTSKNKIGTRGEDKILQVPIGTVIHLKKGEIPSMVEHCSSAILDPWELPGSLSTDESEVDQLPSSKNTSMAEKVKSTHVAGQLSSCTEITVDQSSGMNQATGPQSEPTEEIRYNVAELTEEGQRMIVAYGGEGGLGNVCYPNVSMKPKMTKGEVPRDNSIEDEASNDDRSSLRTGLPGSEAVLVLELKSIADVGLVGMPNAGKSTLLGAISRAKPAIGHYAFTTLRPNLGNLNFDDLSITVADIPGLIKGAHQNRGLGHAFLRHIERTKVLAYVVDLAAALDGRKGIPPWEQLKDLVLELEHHQEGLSNRPSLVLANKIDETGAEDVFQELEKRVEGVPIYRVCAVLEEGISEVKAGLKMLVNGDENSSSLNIENIRC</sequence>
<dbReference type="Gene3D" id="2.70.210.12">
    <property type="entry name" value="GTP1/OBG domain"/>
    <property type="match status" value="1"/>
</dbReference>
<protein>
    <submittedName>
        <fullName evidence="7">Putative GTP-binding protein OBGM, mitochondrial isoform X1</fullName>
    </submittedName>
</protein>
<name>A0A5B6WV61_9ROSI</name>
<organism evidence="7 8">
    <name type="scientific">Gossypium australe</name>
    <dbReference type="NCBI Taxonomy" id="47621"/>
    <lineage>
        <taxon>Eukaryota</taxon>
        <taxon>Viridiplantae</taxon>
        <taxon>Streptophyta</taxon>
        <taxon>Embryophyta</taxon>
        <taxon>Tracheophyta</taxon>
        <taxon>Spermatophyta</taxon>
        <taxon>Magnoliopsida</taxon>
        <taxon>eudicotyledons</taxon>
        <taxon>Gunneridae</taxon>
        <taxon>Pentapetalae</taxon>
        <taxon>rosids</taxon>
        <taxon>malvids</taxon>
        <taxon>Malvales</taxon>
        <taxon>Malvaceae</taxon>
        <taxon>Malvoideae</taxon>
        <taxon>Gossypium</taxon>
    </lineage>
</organism>
<dbReference type="GO" id="GO:0003924">
    <property type="term" value="F:GTPase activity"/>
    <property type="evidence" value="ECO:0007669"/>
    <property type="project" value="InterPro"/>
</dbReference>
<evidence type="ECO:0000313" key="8">
    <source>
        <dbReference type="Proteomes" id="UP000325315"/>
    </source>
</evidence>
<proteinExistence type="inferred from homology"/>
<dbReference type="Proteomes" id="UP000325315">
    <property type="component" value="Unassembled WGS sequence"/>
</dbReference>
<dbReference type="PANTHER" id="PTHR11702:SF31">
    <property type="entry name" value="MITOCHONDRIAL RIBOSOME-ASSOCIATED GTPASE 2"/>
    <property type="match status" value="1"/>
</dbReference>
<evidence type="ECO:0000259" key="6">
    <source>
        <dbReference type="PROSITE" id="PS51883"/>
    </source>
</evidence>
<reference evidence="8" key="1">
    <citation type="journal article" date="2019" name="Plant Biotechnol. J.">
        <title>Genome sequencing of the Australian wild diploid species Gossypium australe highlights disease resistance and delayed gland morphogenesis.</title>
        <authorList>
            <person name="Cai Y."/>
            <person name="Cai X."/>
            <person name="Wang Q."/>
            <person name="Wang P."/>
            <person name="Zhang Y."/>
            <person name="Cai C."/>
            <person name="Xu Y."/>
            <person name="Wang K."/>
            <person name="Zhou Z."/>
            <person name="Wang C."/>
            <person name="Geng S."/>
            <person name="Li B."/>
            <person name="Dong Q."/>
            <person name="Hou Y."/>
            <person name="Wang H."/>
            <person name="Ai P."/>
            <person name="Liu Z."/>
            <person name="Yi F."/>
            <person name="Sun M."/>
            <person name="An G."/>
            <person name="Cheng J."/>
            <person name="Zhang Y."/>
            <person name="Shi Q."/>
            <person name="Xie Y."/>
            <person name="Shi X."/>
            <person name="Chang Y."/>
            <person name="Huang F."/>
            <person name="Chen Y."/>
            <person name="Hong S."/>
            <person name="Mi L."/>
            <person name="Sun Q."/>
            <person name="Zhang L."/>
            <person name="Zhou B."/>
            <person name="Peng R."/>
            <person name="Zhang X."/>
            <person name="Liu F."/>
        </authorList>
    </citation>
    <scope>NUCLEOTIDE SEQUENCE [LARGE SCALE GENOMIC DNA]</scope>
    <source>
        <strain evidence="8">cv. PA1801</strain>
    </source>
</reference>
<comment type="caution">
    <text evidence="7">The sequence shown here is derived from an EMBL/GenBank/DDBJ whole genome shotgun (WGS) entry which is preliminary data.</text>
</comment>
<dbReference type="PROSITE" id="PS51883">
    <property type="entry name" value="OBG"/>
    <property type="match status" value="1"/>
</dbReference>
<dbReference type="GO" id="GO:0042254">
    <property type="term" value="P:ribosome biogenesis"/>
    <property type="evidence" value="ECO:0007669"/>
    <property type="project" value="UniProtKB-UniRule"/>
</dbReference>
<evidence type="ECO:0000259" key="5">
    <source>
        <dbReference type="PROSITE" id="PS51710"/>
    </source>
</evidence>
<feature type="region of interest" description="Disordered" evidence="4">
    <location>
        <begin position="278"/>
        <end position="303"/>
    </location>
</feature>
<evidence type="ECO:0000256" key="2">
    <source>
        <dbReference type="ARBA" id="ARBA00022741"/>
    </source>
</evidence>
<dbReference type="SUPFAM" id="SSF52540">
    <property type="entry name" value="P-loop containing nucleoside triphosphate hydrolases"/>
    <property type="match status" value="1"/>
</dbReference>
<dbReference type="Pfam" id="PF01018">
    <property type="entry name" value="GTP1_OBG"/>
    <property type="match status" value="1"/>
</dbReference>
<dbReference type="GO" id="GO:0000287">
    <property type="term" value="F:magnesium ion binding"/>
    <property type="evidence" value="ECO:0007669"/>
    <property type="project" value="InterPro"/>
</dbReference>
<dbReference type="AlphaFoldDB" id="A0A5B6WV61"/>
<dbReference type="GO" id="GO:0005739">
    <property type="term" value="C:mitochondrion"/>
    <property type="evidence" value="ECO:0007669"/>
    <property type="project" value="TreeGrafter"/>
</dbReference>
<dbReference type="GO" id="GO:0005525">
    <property type="term" value="F:GTP binding"/>
    <property type="evidence" value="ECO:0007669"/>
    <property type="project" value="UniProtKB-KW"/>
</dbReference>
<dbReference type="PANTHER" id="PTHR11702">
    <property type="entry name" value="DEVELOPMENTALLY REGULATED GTP-BINDING PROTEIN-RELATED"/>
    <property type="match status" value="1"/>
</dbReference>
<dbReference type="OrthoDB" id="347018at2759"/>
<evidence type="ECO:0000256" key="1">
    <source>
        <dbReference type="ARBA" id="ARBA00007699"/>
    </source>
</evidence>
<dbReference type="SUPFAM" id="SSF82051">
    <property type="entry name" value="Obg GTP-binding protein N-terminal domain"/>
    <property type="match status" value="1"/>
</dbReference>
<evidence type="ECO:0000256" key="3">
    <source>
        <dbReference type="ARBA" id="ARBA00023134"/>
    </source>
</evidence>
<dbReference type="PRINTS" id="PR00326">
    <property type="entry name" value="GTP1OBG"/>
</dbReference>
<evidence type="ECO:0000256" key="4">
    <source>
        <dbReference type="SAM" id="MobiDB-lite"/>
    </source>
</evidence>
<feature type="domain" description="Obg" evidence="6">
    <location>
        <begin position="45"/>
        <end position="320"/>
    </location>
</feature>
<dbReference type="EMBL" id="SMMG02000001">
    <property type="protein sequence ID" value="KAA3485809.1"/>
    <property type="molecule type" value="Genomic_DNA"/>
</dbReference>
<evidence type="ECO:0000313" key="7">
    <source>
        <dbReference type="EMBL" id="KAA3485809.1"/>
    </source>
</evidence>
<dbReference type="CDD" id="cd01898">
    <property type="entry name" value="Obg"/>
    <property type="match status" value="1"/>
</dbReference>
<dbReference type="Gene3D" id="3.40.50.300">
    <property type="entry name" value="P-loop containing nucleotide triphosphate hydrolases"/>
    <property type="match status" value="1"/>
</dbReference>
<feature type="compositionally biased region" description="Basic and acidic residues" evidence="4">
    <location>
        <begin position="280"/>
        <end position="289"/>
    </location>
</feature>